<dbReference type="Gene3D" id="3.50.30.50">
    <property type="entry name" value="Putative cyclase"/>
    <property type="match status" value="1"/>
</dbReference>
<dbReference type="Proteomes" id="UP001156641">
    <property type="component" value="Unassembled WGS sequence"/>
</dbReference>
<evidence type="ECO:0000313" key="2">
    <source>
        <dbReference type="Proteomes" id="UP001156641"/>
    </source>
</evidence>
<comment type="caution">
    <text evidence="1">The sequence shown here is derived from an EMBL/GenBank/DDBJ whole genome shotgun (WGS) entry which is preliminary data.</text>
</comment>
<dbReference type="PANTHER" id="PTHR34861">
    <property type="match status" value="1"/>
</dbReference>
<protein>
    <submittedName>
        <fullName evidence="1">Cyclase</fullName>
    </submittedName>
</protein>
<name>A0ABQ6ABF8_9PROT</name>
<gene>
    <name evidence="1" type="ORF">GCM10010909_21350</name>
</gene>
<dbReference type="EMBL" id="BSOS01000066">
    <property type="protein sequence ID" value="GLR67454.1"/>
    <property type="molecule type" value="Genomic_DNA"/>
</dbReference>
<sequence>MRRDDPVFNYPMDKVNPGQTDIVCDDRVSMSLQFSTQWDAFCHMGCQHDAFGDGKMRATYYNGFRACEEVRGPFDYLNDRAPMDGPYGAHALGIERIAETALQARGVMIDLHAHVGLSRIAVGYDALMRILEADKVVAEPGDILCFRTGFDRALLGQAADPSRAFDQHNCAGLDGGDPLLQRWIADSGVAALVSDNEAVELLPDMAAMTNHGTRIPLHNLCLFKLGMPLGEMFLLSELADWLRANSRSRFLFTAPPLRLPGAAGSPVTGVGTV</sequence>
<proteinExistence type="predicted"/>
<evidence type="ECO:0000313" key="1">
    <source>
        <dbReference type="EMBL" id="GLR67454.1"/>
    </source>
</evidence>
<keyword evidence="2" id="KW-1185">Reference proteome</keyword>
<reference evidence="2" key="1">
    <citation type="journal article" date="2019" name="Int. J. Syst. Evol. Microbiol.">
        <title>The Global Catalogue of Microorganisms (GCM) 10K type strain sequencing project: providing services to taxonomists for standard genome sequencing and annotation.</title>
        <authorList>
            <consortium name="The Broad Institute Genomics Platform"/>
            <consortium name="The Broad Institute Genome Sequencing Center for Infectious Disease"/>
            <person name="Wu L."/>
            <person name="Ma J."/>
        </authorList>
    </citation>
    <scope>NUCLEOTIDE SEQUENCE [LARGE SCALE GENOMIC DNA]</scope>
    <source>
        <strain evidence="2">NBRC 112502</strain>
    </source>
</reference>
<organism evidence="1 2">
    <name type="scientific">Acidocella aquatica</name>
    <dbReference type="NCBI Taxonomy" id="1922313"/>
    <lineage>
        <taxon>Bacteria</taxon>
        <taxon>Pseudomonadati</taxon>
        <taxon>Pseudomonadota</taxon>
        <taxon>Alphaproteobacteria</taxon>
        <taxon>Acetobacterales</taxon>
        <taxon>Acidocellaceae</taxon>
        <taxon>Acidocella</taxon>
    </lineage>
</organism>
<dbReference type="InterPro" id="IPR037175">
    <property type="entry name" value="KFase_sf"/>
</dbReference>
<dbReference type="InterPro" id="IPR007325">
    <property type="entry name" value="KFase/CYL"/>
</dbReference>
<dbReference type="SUPFAM" id="SSF102198">
    <property type="entry name" value="Putative cyclase"/>
    <property type="match status" value="1"/>
</dbReference>
<dbReference type="Pfam" id="PF04199">
    <property type="entry name" value="Cyclase"/>
    <property type="match status" value="1"/>
</dbReference>
<accession>A0ABQ6ABF8</accession>